<reference evidence="3" key="1">
    <citation type="submission" date="2025-08" db="UniProtKB">
        <authorList>
            <consortium name="RefSeq"/>
        </authorList>
    </citation>
    <scope>IDENTIFICATION</scope>
    <source>
        <tissue evidence="3">Leaves</tissue>
    </source>
</reference>
<proteinExistence type="predicted"/>
<dbReference type="PROSITE" id="PS51354">
    <property type="entry name" value="GLUTAREDOXIN_2"/>
    <property type="match status" value="1"/>
</dbReference>
<dbReference type="AlphaFoldDB" id="A0A2I4E3H8"/>
<evidence type="ECO:0000313" key="2">
    <source>
        <dbReference type="Proteomes" id="UP000235220"/>
    </source>
</evidence>
<dbReference type="InterPro" id="IPR004045">
    <property type="entry name" value="Glutathione_S-Trfase_N"/>
</dbReference>
<dbReference type="InterPro" id="IPR036249">
    <property type="entry name" value="Thioredoxin-like_sf"/>
</dbReference>
<dbReference type="STRING" id="51240.A0A2I4E3H8"/>
<dbReference type="Proteomes" id="UP000235220">
    <property type="component" value="Chromosome 10"/>
</dbReference>
<feature type="region of interest" description="Disordered" evidence="1">
    <location>
        <begin position="63"/>
        <end position="96"/>
    </location>
</feature>
<dbReference type="OrthoDB" id="422574at2759"/>
<evidence type="ECO:0000256" key="1">
    <source>
        <dbReference type="SAM" id="MobiDB-lite"/>
    </source>
</evidence>
<dbReference type="KEGG" id="jre:108985929"/>
<evidence type="ECO:0000313" key="3">
    <source>
        <dbReference type="RefSeq" id="XP_018813948.1"/>
    </source>
</evidence>
<dbReference type="CDD" id="cd03041">
    <property type="entry name" value="GST_N_2GST_N"/>
    <property type="match status" value="1"/>
</dbReference>
<gene>
    <name evidence="3" type="primary">LOC108985929</name>
</gene>
<dbReference type="SUPFAM" id="SSF52833">
    <property type="entry name" value="Thioredoxin-like"/>
    <property type="match status" value="2"/>
</dbReference>
<dbReference type="PANTHER" id="PTHR45288">
    <property type="entry name" value="THIOREDOXIN FAMILY PROTEIN"/>
    <property type="match status" value="1"/>
</dbReference>
<sequence length="382" mass="42791">MSDSMLYLASSQSYFSTSPLQYFPTKVRNFPFPSTSTAVPTLKFSPFSQRLVGKGKWVLRKNRIHAKPGDSEPSTSDPSARLSEENATVPSSGGNPSSSFLSILCPLLKLFSGGDPSQERNYGLEVATSSMSTLARFPWGAKVLSNTLNSQEITTDPPMRLQLFEFEACPFCRRVREAMTELDLCVEVFPCPKGSVRHREIVRRSGGKEQFPFLIDPISGISLYESGDIVNYLFEQYSGRTPSAGLLESTLFTGWMPTILRAGRGMTLWEKARQDPPPKKLELFSYENNPYARIVREALCELELPYILHNVGEGSRWTKLLLDVSGSNEVLWHGPCSITITGRRQMRTHSVPYFIDPNTGVRFGDYKKILSYLFQTYAAATV</sequence>
<organism evidence="2 3">
    <name type="scientific">Juglans regia</name>
    <name type="common">English walnut</name>
    <dbReference type="NCBI Taxonomy" id="51240"/>
    <lineage>
        <taxon>Eukaryota</taxon>
        <taxon>Viridiplantae</taxon>
        <taxon>Streptophyta</taxon>
        <taxon>Embryophyta</taxon>
        <taxon>Tracheophyta</taxon>
        <taxon>Spermatophyta</taxon>
        <taxon>Magnoliopsida</taxon>
        <taxon>eudicotyledons</taxon>
        <taxon>Gunneridae</taxon>
        <taxon>Pentapetalae</taxon>
        <taxon>rosids</taxon>
        <taxon>fabids</taxon>
        <taxon>Fagales</taxon>
        <taxon>Juglandaceae</taxon>
        <taxon>Juglans</taxon>
    </lineage>
</organism>
<name>A0A2I4E3H8_JUGRE</name>
<dbReference type="Gramene" id="Jr10_01520_p1">
    <property type="protein sequence ID" value="cds.Jr10_01520_p1"/>
    <property type="gene ID" value="Jr10_01520"/>
</dbReference>
<dbReference type="GeneID" id="108985929"/>
<dbReference type="PANTHER" id="PTHR45288:SF2">
    <property type="entry name" value="THIOREDOXIN FAMILY PROTEIN"/>
    <property type="match status" value="1"/>
</dbReference>
<dbReference type="FunCoup" id="A0A2I4E3H8">
    <property type="interactions" value="795"/>
</dbReference>
<dbReference type="Pfam" id="PF13417">
    <property type="entry name" value="GST_N_3"/>
    <property type="match status" value="1"/>
</dbReference>
<protein>
    <submittedName>
        <fullName evidence="3">Uncharacterized protein LOC108985929 isoform X1</fullName>
    </submittedName>
</protein>
<accession>A0A2I4E3H8</accession>
<keyword evidence="2" id="KW-1185">Reference proteome</keyword>
<dbReference type="Gene3D" id="3.40.30.10">
    <property type="entry name" value="Glutaredoxin"/>
    <property type="match status" value="2"/>
</dbReference>
<dbReference type="PROSITE" id="PS50404">
    <property type="entry name" value="GST_NTER"/>
    <property type="match status" value="2"/>
</dbReference>
<dbReference type="RefSeq" id="XP_018813948.1">
    <property type="nucleotide sequence ID" value="XM_018958403.2"/>
</dbReference>